<keyword evidence="1" id="KW-1133">Transmembrane helix</keyword>
<dbReference type="KEGG" id="csur:N24_0979"/>
<dbReference type="AlphaFoldDB" id="A0A160PR46"/>
<protein>
    <submittedName>
        <fullName evidence="3">Membrane protein</fullName>
    </submittedName>
</protein>
<dbReference type="PANTHER" id="PTHR42903:SF1">
    <property type="entry name" value="INNER MEMBRANE PROTEIN YCCF"/>
    <property type="match status" value="1"/>
</dbReference>
<evidence type="ECO:0000313" key="3">
    <source>
        <dbReference type="EMBL" id="BAU95241.1"/>
    </source>
</evidence>
<dbReference type="EMBL" id="AP017369">
    <property type="protein sequence ID" value="BAU95241.1"/>
    <property type="molecule type" value="Genomic_DNA"/>
</dbReference>
<reference evidence="3 4" key="1">
    <citation type="submission" date="2016-02" db="EMBL/GenBank/DDBJ databases">
        <title>Corynebacterium glutamicum N24 whole genome sequencing project.</title>
        <authorList>
            <person name="Matsutani M."/>
            <person name="Nangtapong N."/>
            <person name="Yakushi T."/>
            <person name="Matsushita K."/>
        </authorList>
    </citation>
    <scope>NUCLEOTIDE SEQUENCE [LARGE SCALE GENOMIC DNA]</scope>
    <source>
        <strain evidence="3 4">N24</strain>
    </source>
</reference>
<feature type="transmembrane region" description="Helical" evidence="1">
    <location>
        <begin position="72"/>
        <end position="99"/>
    </location>
</feature>
<dbReference type="Pfam" id="PF03733">
    <property type="entry name" value="YccF"/>
    <property type="match status" value="2"/>
</dbReference>
<organism evidence="3 4">
    <name type="scientific">Corynebacterium suranareeae</name>
    <dbReference type="NCBI Taxonomy" id="2506452"/>
    <lineage>
        <taxon>Bacteria</taxon>
        <taxon>Bacillati</taxon>
        <taxon>Actinomycetota</taxon>
        <taxon>Actinomycetes</taxon>
        <taxon>Mycobacteriales</taxon>
        <taxon>Corynebacteriaceae</taxon>
        <taxon>Corynebacterium</taxon>
    </lineage>
</organism>
<dbReference type="PANTHER" id="PTHR42903">
    <property type="entry name" value="INNER MEMBRANE PROTEIN YCCF"/>
    <property type="match status" value="1"/>
</dbReference>
<accession>A0A160PR46</accession>
<evidence type="ECO:0000313" key="4">
    <source>
        <dbReference type="Proteomes" id="UP000218244"/>
    </source>
</evidence>
<dbReference type="InterPro" id="IPR052937">
    <property type="entry name" value="Inner_membrane_protein"/>
</dbReference>
<feature type="domain" description="Inner membrane component" evidence="2">
    <location>
        <begin position="4"/>
        <end position="54"/>
    </location>
</feature>
<dbReference type="InterPro" id="IPR005185">
    <property type="entry name" value="YccF"/>
</dbReference>
<feature type="transmembrane region" description="Helical" evidence="1">
    <location>
        <begin position="7"/>
        <end position="40"/>
    </location>
</feature>
<dbReference type="PIRSF" id="PIRSF028777">
    <property type="entry name" value="UCP028777"/>
    <property type="match status" value="1"/>
</dbReference>
<gene>
    <name evidence="3" type="primary">yccF</name>
    <name evidence="3" type="ORF">N24_0979</name>
</gene>
<dbReference type="GO" id="GO:0005886">
    <property type="term" value="C:plasma membrane"/>
    <property type="evidence" value="ECO:0007669"/>
    <property type="project" value="TreeGrafter"/>
</dbReference>
<dbReference type="NCBIfam" id="NF008740">
    <property type="entry name" value="PRK11770.1-2"/>
    <property type="match status" value="1"/>
</dbReference>
<evidence type="ECO:0000256" key="1">
    <source>
        <dbReference type="SAM" id="Phobius"/>
    </source>
</evidence>
<keyword evidence="1" id="KW-0472">Membrane</keyword>
<dbReference type="InterPro" id="IPR031308">
    <property type="entry name" value="UCP028777"/>
</dbReference>
<proteinExistence type="predicted"/>
<name>A0A160PR46_9CORY</name>
<evidence type="ECO:0000259" key="2">
    <source>
        <dbReference type="Pfam" id="PF03733"/>
    </source>
</evidence>
<feature type="domain" description="Inner membrane component" evidence="2">
    <location>
        <begin position="70"/>
        <end position="118"/>
    </location>
</feature>
<sequence>MRLLLNLIWLIFGGFWLGLGYVLFGIIACIFIVTIPAGIASFRMANYALWPFGRTVVRNPKAGGFSAFNNGLWFVIAGLWLAIGHITTAAAQAITIIGIPLAIANVRMIPVTCFPFGKEIYNSDRIPHGYEPMIKF</sequence>
<dbReference type="Proteomes" id="UP000218244">
    <property type="component" value="Chromosome"/>
</dbReference>
<dbReference type="RefSeq" id="WP_096454887.1">
    <property type="nucleotide sequence ID" value="NZ_AP017369.1"/>
</dbReference>
<keyword evidence="4" id="KW-1185">Reference proteome</keyword>
<dbReference type="PROSITE" id="PS51257">
    <property type="entry name" value="PROKAR_LIPOPROTEIN"/>
    <property type="match status" value="1"/>
</dbReference>
<keyword evidence="1" id="KW-0812">Transmembrane</keyword>